<dbReference type="FunFam" id="1.20.58.340:FF:000004">
    <property type="entry name" value="Magnesium transport protein CorA"/>
    <property type="match status" value="1"/>
</dbReference>
<evidence type="ECO:0000256" key="6">
    <source>
        <dbReference type="ARBA" id="ARBA00022842"/>
    </source>
</evidence>
<evidence type="ECO:0000256" key="10">
    <source>
        <dbReference type="ARBA" id="ARBA00034269"/>
    </source>
</evidence>
<dbReference type="GO" id="GO:0000287">
    <property type="term" value="F:magnesium ion binding"/>
    <property type="evidence" value="ECO:0007669"/>
    <property type="project" value="TreeGrafter"/>
</dbReference>
<feature type="transmembrane region" description="Helical" evidence="12">
    <location>
        <begin position="68"/>
        <end position="86"/>
    </location>
</feature>
<evidence type="ECO:0000256" key="2">
    <source>
        <dbReference type="ARBA" id="ARBA00009765"/>
    </source>
</evidence>
<keyword evidence="14" id="KW-1185">Reference proteome</keyword>
<organism evidence="13 14">
    <name type="scientific">Haladaptatus pallidirubidus</name>
    <dbReference type="NCBI Taxonomy" id="1008152"/>
    <lineage>
        <taxon>Archaea</taxon>
        <taxon>Methanobacteriati</taxon>
        <taxon>Methanobacteriota</taxon>
        <taxon>Stenosarchaea group</taxon>
        <taxon>Halobacteria</taxon>
        <taxon>Halobacteriales</taxon>
        <taxon>Haladaptataceae</taxon>
        <taxon>Haladaptatus</taxon>
    </lineage>
</organism>
<comment type="caution">
    <text evidence="13">The sequence shown here is derived from an EMBL/GenBank/DDBJ whole genome shotgun (WGS) entry which is preliminary data.</text>
</comment>
<protein>
    <recommendedName>
        <fullName evidence="15">Magnesium transporter</fullName>
    </recommendedName>
</protein>
<evidence type="ECO:0000256" key="8">
    <source>
        <dbReference type="ARBA" id="ARBA00023065"/>
    </source>
</evidence>
<evidence type="ECO:0000313" key="14">
    <source>
        <dbReference type="Proteomes" id="UP001501729"/>
    </source>
</evidence>
<evidence type="ECO:0000256" key="11">
    <source>
        <dbReference type="ARBA" id="ARBA00045497"/>
    </source>
</evidence>
<dbReference type="EMBL" id="BAABKX010000001">
    <property type="protein sequence ID" value="GAA5040663.1"/>
    <property type="molecule type" value="Genomic_DNA"/>
</dbReference>
<evidence type="ECO:0000256" key="7">
    <source>
        <dbReference type="ARBA" id="ARBA00022989"/>
    </source>
</evidence>
<keyword evidence="9 12" id="KW-0472">Membrane</keyword>
<keyword evidence="4" id="KW-1003">Cell membrane</keyword>
<dbReference type="AlphaFoldDB" id="A0AAV3UBJ3"/>
<dbReference type="InterPro" id="IPR045863">
    <property type="entry name" value="CorA_TM1_TM2"/>
</dbReference>
<proteinExistence type="inferred from homology"/>
<evidence type="ECO:0000313" key="13">
    <source>
        <dbReference type="EMBL" id="GAA5040663.1"/>
    </source>
</evidence>
<keyword evidence="7 12" id="KW-1133">Transmembrane helix</keyword>
<comment type="similarity">
    <text evidence="2">Belongs to the CorA metal ion transporter (MIT) (TC 1.A.35) family.</text>
</comment>
<sequence>MTETYRDLASGARDIYLNSLSVSTNEVMKKLTVVATIVLPLTFVVGLYDMNFRNSPYNMPEFAWTYGYPAVMVGMLSVTVILLAYFRKMEWL</sequence>
<keyword evidence="3" id="KW-0813">Transport</keyword>
<keyword evidence="5 12" id="KW-0812">Transmembrane</keyword>
<comment type="function">
    <text evidence="11">Mediates influx of magnesium ions. Alternates between open and closed states. Activated by low cytoplasmic Mg(2+) levels. Inactive when cytoplasmic Mg(2+) levels are high.</text>
</comment>
<dbReference type="PANTHER" id="PTHR46494:SF1">
    <property type="entry name" value="CORA FAMILY METAL ION TRANSPORTER (EUROFUNG)"/>
    <property type="match status" value="1"/>
</dbReference>
<accession>A0AAV3UBJ3</accession>
<evidence type="ECO:0000256" key="12">
    <source>
        <dbReference type="SAM" id="Phobius"/>
    </source>
</evidence>
<gene>
    <name evidence="13" type="ORF">GCM10025751_01640</name>
</gene>
<reference evidence="13 14" key="1">
    <citation type="journal article" date="2019" name="Int. J. Syst. Evol. Microbiol.">
        <title>The Global Catalogue of Microorganisms (GCM) 10K type strain sequencing project: providing services to taxonomists for standard genome sequencing and annotation.</title>
        <authorList>
            <consortium name="The Broad Institute Genomics Platform"/>
            <consortium name="The Broad Institute Genome Sequencing Center for Infectious Disease"/>
            <person name="Wu L."/>
            <person name="Ma J."/>
        </authorList>
    </citation>
    <scope>NUCLEOTIDE SEQUENCE [LARGE SCALE GENOMIC DNA]</scope>
    <source>
        <strain evidence="13 14">JCM 17504</strain>
    </source>
</reference>
<dbReference type="Proteomes" id="UP001501729">
    <property type="component" value="Unassembled WGS sequence"/>
</dbReference>
<dbReference type="GO" id="GO:0015087">
    <property type="term" value="F:cobalt ion transmembrane transporter activity"/>
    <property type="evidence" value="ECO:0007669"/>
    <property type="project" value="TreeGrafter"/>
</dbReference>
<evidence type="ECO:0000256" key="9">
    <source>
        <dbReference type="ARBA" id="ARBA00023136"/>
    </source>
</evidence>
<dbReference type="Gene3D" id="1.20.58.340">
    <property type="entry name" value="Magnesium transport protein CorA, transmembrane region"/>
    <property type="match status" value="1"/>
</dbReference>
<dbReference type="GO" id="GO:0005886">
    <property type="term" value="C:plasma membrane"/>
    <property type="evidence" value="ECO:0007669"/>
    <property type="project" value="UniProtKB-SubCell"/>
</dbReference>
<evidence type="ECO:0008006" key="15">
    <source>
        <dbReference type="Google" id="ProtNLM"/>
    </source>
</evidence>
<comment type="subcellular location">
    <subcellularLocation>
        <location evidence="1">Cell membrane</location>
        <topology evidence="1">Multi-pass membrane protein</topology>
    </subcellularLocation>
</comment>
<evidence type="ECO:0000256" key="4">
    <source>
        <dbReference type="ARBA" id="ARBA00022475"/>
    </source>
</evidence>
<comment type="catalytic activity">
    <reaction evidence="10">
        <text>Mg(2+)(in) = Mg(2+)(out)</text>
        <dbReference type="Rhea" id="RHEA:29827"/>
        <dbReference type="ChEBI" id="CHEBI:18420"/>
    </reaction>
</comment>
<name>A0AAV3UBJ3_9EURY</name>
<evidence type="ECO:0000256" key="3">
    <source>
        <dbReference type="ARBA" id="ARBA00022448"/>
    </source>
</evidence>
<dbReference type="GO" id="GO:0015095">
    <property type="term" value="F:magnesium ion transmembrane transporter activity"/>
    <property type="evidence" value="ECO:0007669"/>
    <property type="project" value="TreeGrafter"/>
</dbReference>
<keyword evidence="6" id="KW-0460">Magnesium</keyword>
<dbReference type="Pfam" id="PF01544">
    <property type="entry name" value="CorA"/>
    <property type="match status" value="1"/>
</dbReference>
<dbReference type="SUPFAM" id="SSF144083">
    <property type="entry name" value="Magnesium transport protein CorA, transmembrane region"/>
    <property type="match status" value="1"/>
</dbReference>
<dbReference type="InterPro" id="IPR002523">
    <property type="entry name" value="MgTranspt_CorA/ZnTranspt_ZntB"/>
</dbReference>
<feature type="transmembrane region" description="Helical" evidence="12">
    <location>
        <begin position="31"/>
        <end position="48"/>
    </location>
</feature>
<dbReference type="PANTHER" id="PTHR46494">
    <property type="entry name" value="CORA FAMILY METAL ION TRANSPORTER (EUROFUNG)"/>
    <property type="match status" value="1"/>
</dbReference>
<evidence type="ECO:0000256" key="1">
    <source>
        <dbReference type="ARBA" id="ARBA00004651"/>
    </source>
</evidence>
<keyword evidence="8" id="KW-0406">Ion transport</keyword>
<evidence type="ECO:0000256" key="5">
    <source>
        <dbReference type="ARBA" id="ARBA00022692"/>
    </source>
</evidence>
<dbReference type="GO" id="GO:0050897">
    <property type="term" value="F:cobalt ion binding"/>
    <property type="evidence" value="ECO:0007669"/>
    <property type="project" value="TreeGrafter"/>
</dbReference>